<dbReference type="Proteomes" id="UP000823775">
    <property type="component" value="Unassembled WGS sequence"/>
</dbReference>
<name>A0ABS8TEH0_DATST</name>
<keyword evidence="2" id="KW-1185">Reference proteome</keyword>
<reference evidence="1 2" key="1">
    <citation type="journal article" date="2021" name="BMC Genomics">
        <title>Datura genome reveals duplications of psychoactive alkaloid biosynthetic genes and high mutation rate following tissue culture.</title>
        <authorList>
            <person name="Rajewski A."/>
            <person name="Carter-House D."/>
            <person name="Stajich J."/>
            <person name="Litt A."/>
        </authorList>
    </citation>
    <scope>NUCLEOTIDE SEQUENCE [LARGE SCALE GENOMIC DNA]</scope>
    <source>
        <strain evidence="1">AR-01</strain>
    </source>
</reference>
<gene>
    <name evidence="1" type="ORF">HAX54_008341</name>
</gene>
<protein>
    <submittedName>
        <fullName evidence="1">Uncharacterized protein</fullName>
    </submittedName>
</protein>
<accession>A0ABS8TEH0</accession>
<evidence type="ECO:0000313" key="1">
    <source>
        <dbReference type="EMBL" id="MCD7469371.1"/>
    </source>
</evidence>
<proteinExistence type="predicted"/>
<sequence length="130" mass="14833">MSRLSISKLQPADKGRIRAYPTKSGRNSPSTHHRRSYHILTGLFMKKRGVLKTPLMADRIEIFLNMKFTAKCAIFNWHCDEQDDMLMSKIENHFNHQDLSDFVGLGDSCMRLPHGGAEDFENALKKAGLL</sequence>
<evidence type="ECO:0000313" key="2">
    <source>
        <dbReference type="Proteomes" id="UP000823775"/>
    </source>
</evidence>
<dbReference type="EMBL" id="JACEIK010001436">
    <property type="protein sequence ID" value="MCD7469371.1"/>
    <property type="molecule type" value="Genomic_DNA"/>
</dbReference>
<comment type="caution">
    <text evidence="1">The sequence shown here is derived from an EMBL/GenBank/DDBJ whole genome shotgun (WGS) entry which is preliminary data.</text>
</comment>
<organism evidence="1 2">
    <name type="scientific">Datura stramonium</name>
    <name type="common">Jimsonweed</name>
    <name type="synonym">Common thornapple</name>
    <dbReference type="NCBI Taxonomy" id="4076"/>
    <lineage>
        <taxon>Eukaryota</taxon>
        <taxon>Viridiplantae</taxon>
        <taxon>Streptophyta</taxon>
        <taxon>Embryophyta</taxon>
        <taxon>Tracheophyta</taxon>
        <taxon>Spermatophyta</taxon>
        <taxon>Magnoliopsida</taxon>
        <taxon>eudicotyledons</taxon>
        <taxon>Gunneridae</taxon>
        <taxon>Pentapetalae</taxon>
        <taxon>asterids</taxon>
        <taxon>lamiids</taxon>
        <taxon>Solanales</taxon>
        <taxon>Solanaceae</taxon>
        <taxon>Solanoideae</taxon>
        <taxon>Datureae</taxon>
        <taxon>Datura</taxon>
    </lineage>
</organism>